<dbReference type="EMBL" id="LT629710">
    <property type="protein sequence ID" value="SDO70867.1"/>
    <property type="molecule type" value="Genomic_DNA"/>
</dbReference>
<dbReference type="SUPFAM" id="SSF48208">
    <property type="entry name" value="Six-hairpin glycosidases"/>
    <property type="match status" value="1"/>
</dbReference>
<dbReference type="Pfam" id="PF17390">
    <property type="entry name" value="Bac_rhamnosid_C"/>
    <property type="match status" value="1"/>
</dbReference>
<gene>
    <name evidence="3" type="ORF">SAMN04515671_1775</name>
</gene>
<dbReference type="PANTHER" id="PTHR34987:SF6">
    <property type="entry name" value="ALPHA-L-RHAMNOSIDASE SIX-HAIRPIN GLYCOSIDASE DOMAIN-CONTAINING PROTEIN"/>
    <property type="match status" value="1"/>
</dbReference>
<dbReference type="PANTHER" id="PTHR34987">
    <property type="entry name" value="C, PUTATIVE (AFU_ORTHOLOGUE AFUA_3G02880)-RELATED"/>
    <property type="match status" value="1"/>
</dbReference>
<feature type="domain" description="Alpha-L-rhamnosidase C-terminal" evidence="2">
    <location>
        <begin position="747"/>
        <end position="821"/>
    </location>
</feature>
<name>A0A1H0LRQ8_9ACTN</name>
<dbReference type="InterPro" id="IPR035396">
    <property type="entry name" value="Bac_rhamnosid6H"/>
</dbReference>
<reference evidence="3 4" key="1">
    <citation type="submission" date="2016-10" db="EMBL/GenBank/DDBJ databases">
        <authorList>
            <person name="de Groot N.N."/>
        </authorList>
    </citation>
    <scope>NUCLEOTIDE SEQUENCE [LARGE SCALE GENOMIC DNA]</scope>
    <source>
        <strain evidence="4">P4-7,KCTC 19426,CECT 7604</strain>
    </source>
</reference>
<dbReference type="Gene3D" id="2.60.420.10">
    <property type="entry name" value="Maltose phosphorylase, domain 3"/>
    <property type="match status" value="1"/>
</dbReference>
<feature type="domain" description="Alpha-L-rhamnosidase six-hairpin glycosidase" evidence="1">
    <location>
        <begin position="423"/>
        <end position="612"/>
    </location>
</feature>
<dbReference type="Pfam" id="PF17389">
    <property type="entry name" value="Bac_rhamnosid6H"/>
    <property type="match status" value="1"/>
</dbReference>
<evidence type="ECO:0000259" key="2">
    <source>
        <dbReference type="Pfam" id="PF17390"/>
    </source>
</evidence>
<evidence type="ECO:0000313" key="3">
    <source>
        <dbReference type="EMBL" id="SDO70867.1"/>
    </source>
</evidence>
<dbReference type="Proteomes" id="UP000198741">
    <property type="component" value="Chromosome I"/>
</dbReference>
<dbReference type="InterPro" id="IPR035398">
    <property type="entry name" value="Bac_rhamnosid_C"/>
</dbReference>
<dbReference type="InterPro" id="IPR008928">
    <property type="entry name" value="6-hairpin_glycosidase_sf"/>
</dbReference>
<keyword evidence="4" id="KW-1185">Reference proteome</keyword>
<proteinExistence type="predicted"/>
<sequence>MMRNWTRHHFRASLATVGSVAVILVGTVAATSVTTAHRSPATAAATVGGLLGLPAISTAQSYNLSPASRTLHPTATTESTGLLADYVSAASSTSELSAHALQTIGAGSSVITVDGAPVRRSGTDPDASFSYLLHGSGKGTQTVRVEEAGSASSSYDVLVGNTVVHTRRPTSADYAFGGRAIGLEHYSFTVPAKYIAADGTYRLTFRNTAAPGDGAQIAGVWDSATAGAAQAPFGGSVTNPKGALTTGSTVLKSDIFGKPYVIYDFGKDVAGTISFNADSRSGSPKVGVAFSESTQFLTTQSDFSQDPSGVATETHFFQPAPGRSAVNDSVIRGGFRYLMVFLDTPGELAVSNLTLHFTADPDNPDLRNYQGAFLSSDTTLNKLWYSGAYTTQLATIASNTGRPYPAQPGPVANNVTVAKGTSFLSDGAKRDRLDWGGDNVVSGPVSLLTTGRGQAVQNSIEWFGDHPFPNGEIPGVYLPAPAGFQSAWGEYAAWWVHNYWNYYLYTGDRSFLDSYYSAMKGNLAWFATQVGSDHLWNVSGSTNGHWGYGESGQETYDNAVYALALQDAAAAAAVEEDSSAATSYTTRASQTAAAVNATLWDDTAGAYRVLPNSAAHPLDGNAMAVVAGIATGDRATRALAFVHKTLGTPNGELAVDSADNNSVSNVISPFVSYQELLADSALGTSAGDTQAISDLRRTWAHMLTGDTAGTLWETVSPTGGLGLGSYTSMAHGWGTGPTAYLTNQLLGVTPTSGGFATFQIAPRPAGGVTWAEGTVPTPQGAIQAAWRQTGQSFQIAVTAPTGSTYRIVLPAGTGTVVVGGNTVYRAGHAVAGAATGTVSRSGTDLVLTGLHGTSVITTS</sequence>
<dbReference type="AlphaFoldDB" id="A0A1H0LRQ8"/>
<dbReference type="Gene3D" id="1.50.10.10">
    <property type="match status" value="1"/>
</dbReference>
<evidence type="ECO:0000313" key="4">
    <source>
        <dbReference type="Proteomes" id="UP000198741"/>
    </source>
</evidence>
<dbReference type="GO" id="GO:0005975">
    <property type="term" value="P:carbohydrate metabolic process"/>
    <property type="evidence" value="ECO:0007669"/>
    <property type="project" value="InterPro"/>
</dbReference>
<organism evidence="3 4">
    <name type="scientific">Nakamurella panacisegetis</name>
    <dbReference type="NCBI Taxonomy" id="1090615"/>
    <lineage>
        <taxon>Bacteria</taxon>
        <taxon>Bacillati</taxon>
        <taxon>Actinomycetota</taxon>
        <taxon>Actinomycetes</taxon>
        <taxon>Nakamurellales</taxon>
        <taxon>Nakamurellaceae</taxon>
        <taxon>Nakamurella</taxon>
    </lineage>
</organism>
<protein>
    <submittedName>
        <fullName evidence="3">Alpha-L-rhamnosidase</fullName>
    </submittedName>
</protein>
<dbReference type="STRING" id="1090615.SAMN04515671_1775"/>
<dbReference type="InterPro" id="IPR012341">
    <property type="entry name" value="6hp_glycosidase-like_sf"/>
</dbReference>
<accession>A0A1H0LRQ8</accession>
<evidence type="ECO:0000259" key="1">
    <source>
        <dbReference type="Pfam" id="PF17389"/>
    </source>
</evidence>